<name>A0A9X3FEG1_9BACT</name>
<dbReference type="Proteomes" id="UP001145087">
    <property type="component" value="Unassembled WGS sequence"/>
</dbReference>
<evidence type="ECO:0000313" key="1">
    <source>
        <dbReference type="EMBL" id="MCY1721535.1"/>
    </source>
</evidence>
<sequence>MKTIHRNTLFPLFIVVLLFFSCKTETPQNTSISVLIDVTDERFKDENFIDENLPKFLSLMKLDKESGGYSGGEIKLSLINEVSDSKSKTIKIAVGENGMLGENPLNRRDDIKRFYNEVEQSFTSILGKADWGTNASKIYQKVTRECIKMHRTEADRKYLIIYSDMLENSSLFSFYGQNWKKQIEKMMTEPEETIELLAKKGPSLPDLSDFVIYIIATRTSGNDEKINLCEQFWTTLFEFQGASVTFNSGLEI</sequence>
<organism evidence="1 2">
    <name type="scientific">Draconibacterium aestuarii</name>
    <dbReference type="NCBI Taxonomy" id="2998507"/>
    <lineage>
        <taxon>Bacteria</taxon>
        <taxon>Pseudomonadati</taxon>
        <taxon>Bacteroidota</taxon>
        <taxon>Bacteroidia</taxon>
        <taxon>Marinilabiliales</taxon>
        <taxon>Prolixibacteraceae</taxon>
        <taxon>Draconibacterium</taxon>
    </lineage>
</organism>
<protein>
    <submittedName>
        <fullName evidence="1">Uncharacterized protein</fullName>
    </submittedName>
</protein>
<reference evidence="1" key="1">
    <citation type="submission" date="2022-11" db="EMBL/GenBank/DDBJ databases">
        <title>Marilongibacter aestuarii gen. nov., sp. nov., isolated from tidal flat sediment.</title>
        <authorList>
            <person name="Jiayan W."/>
        </authorList>
    </citation>
    <scope>NUCLEOTIDE SEQUENCE</scope>
    <source>
        <strain evidence="1">Z1-6</strain>
    </source>
</reference>
<dbReference type="RefSeq" id="WP_343333864.1">
    <property type="nucleotide sequence ID" value="NZ_JAPOHD010000027.1"/>
</dbReference>
<comment type="caution">
    <text evidence="1">The sequence shown here is derived from an EMBL/GenBank/DDBJ whole genome shotgun (WGS) entry which is preliminary data.</text>
</comment>
<dbReference type="AlphaFoldDB" id="A0A9X3FEG1"/>
<keyword evidence="2" id="KW-1185">Reference proteome</keyword>
<proteinExistence type="predicted"/>
<evidence type="ECO:0000313" key="2">
    <source>
        <dbReference type="Proteomes" id="UP001145087"/>
    </source>
</evidence>
<dbReference type="EMBL" id="JAPOHD010000027">
    <property type="protein sequence ID" value="MCY1721535.1"/>
    <property type="molecule type" value="Genomic_DNA"/>
</dbReference>
<accession>A0A9X3FEG1</accession>
<gene>
    <name evidence="1" type="ORF">OU798_14360</name>
</gene>
<dbReference type="PROSITE" id="PS51257">
    <property type="entry name" value="PROKAR_LIPOPROTEIN"/>
    <property type="match status" value="1"/>
</dbReference>